<dbReference type="SFLD" id="SFLDG01135">
    <property type="entry name" value="C1.5.6:_HAD__Beta-PGM__Phospha"/>
    <property type="match status" value="1"/>
</dbReference>
<protein>
    <submittedName>
        <fullName evidence="1">HAD family hydrolase</fullName>
    </submittedName>
</protein>
<dbReference type="Gene3D" id="1.10.150.240">
    <property type="entry name" value="Putative phosphatase, domain 2"/>
    <property type="match status" value="1"/>
</dbReference>
<keyword evidence="1" id="KW-0378">Hydrolase</keyword>
<dbReference type="Proteomes" id="UP000289734">
    <property type="component" value="Unassembled WGS sequence"/>
</dbReference>
<dbReference type="InterPro" id="IPR036412">
    <property type="entry name" value="HAD-like_sf"/>
</dbReference>
<dbReference type="InterPro" id="IPR023198">
    <property type="entry name" value="PGP-like_dom2"/>
</dbReference>
<dbReference type="InterPro" id="IPR023214">
    <property type="entry name" value="HAD_sf"/>
</dbReference>
<dbReference type="OrthoDB" id="9797743at2"/>
<dbReference type="GO" id="GO:0016787">
    <property type="term" value="F:hydrolase activity"/>
    <property type="evidence" value="ECO:0007669"/>
    <property type="project" value="UniProtKB-KW"/>
</dbReference>
<dbReference type="Pfam" id="PF13419">
    <property type="entry name" value="HAD_2"/>
    <property type="match status" value="1"/>
</dbReference>
<dbReference type="PANTHER" id="PTHR18901">
    <property type="entry name" value="2-DEOXYGLUCOSE-6-PHOSPHATE PHOSPHATASE 2"/>
    <property type="match status" value="1"/>
</dbReference>
<dbReference type="InterPro" id="IPR041492">
    <property type="entry name" value="HAD_2"/>
</dbReference>
<dbReference type="RefSeq" id="WP_129465543.1">
    <property type="nucleotide sequence ID" value="NZ_SBKQ01000018.1"/>
</dbReference>
<proteinExistence type="predicted"/>
<comment type="caution">
    <text evidence="1">The sequence shown here is derived from an EMBL/GenBank/DDBJ whole genome shotgun (WGS) entry which is preliminary data.</text>
</comment>
<dbReference type="NCBIfam" id="TIGR01509">
    <property type="entry name" value="HAD-SF-IA-v3"/>
    <property type="match status" value="1"/>
</dbReference>
<dbReference type="SFLD" id="SFLDG01129">
    <property type="entry name" value="C1.5:_HAD__Beta-PGM__Phosphata"/>
    <property type="match status" value="1"/>
</dbReference>
<dbReference type="SFLD" id="SFLDS00003">
    <property type="entry name" value="Haloacid_Dehalogenase"/>
    <property type="match status" value="1"/>
</dbReference>
<accession>A0A4Q1KIU9</accession>
<name>A0A4Q1KIU9_9FLAO</name>
<keyword evidence="2" id="KW-1185">Reference proteome</keyword>
<sequence>MIQTVIFDMDGVIVDTEPVHHFAYQQHFKQLNIDVSPEMYASFTGNSTKNIYERLKTVYGLKEEVLDLVEVKRNLFNDAFDQKEDLYLLDGVEDLIQELHQNGMQLILASSSANVTIQRIFNRFDLDQYFTHKVSGEDFPKSKPHPAIFQKAAELAKTPVEHCIVIEDSTNGIMAAKAAGIYCVGYDSFHSKLQDYSLADKVISHFNELSFEKIRFIKH</sequence>
<dbReference type="Gene3D" id="3.40.50.1000">
    <property type="entry name" value="HAD superfamily/HAD-like"/>
    <property type="match status" value="1"/>
</dbReference>
<dbReference type="AlphaFoldDB" id="A0A4Q1KIU9"/>
<dbReference type="NCBIfam" id="TIGR01549">
    <property type="entry name" value="HAD-SF-IA-v1"/>
    <property type="match status" value="1"/>
</dbReference>
<dbReference type="PANTHER" id="PTHR18901:SF38">
    <property type="entry name" value="PSEUDOURIDINE-5'-PHOSPHATASE"/>
    <property type="match status" value="1"/>
</dbReference>
<evidence type="ECO:0000313" key="1">
    <source>
        <dbReference type="EMBL" id="RXR28494.1"/>
    </source>
</evidence>
<dbReference type="InterPro" id="IPR006439">
    <property type="entry name" value="HAD-SF_hydro_IA"/>
</dbReference>
<dbReference type="EMBL" id="SBKQ01000018">
    <property type="protein sequence ID" value="RXR28494.1"/>
    <property type="molecule type" value="Genomic_DNA"/>
</dbReference>
<gene>
    <name evidence="1" type="ORF">EQG68_14155</name>
</gene>
<dbReference type="CDD" id="cd16423">
    <property type="entry name" value="HAD_BPGM-like"/>
    <property type="match status" value="1"/>
</dbReference>
<organism evidence="1 2">
    <name type="scientific">Flavobacterium piscinae</name>
    <dbReference type="NCBI Taxonomy" id="2506424"/>
    <lineage>
        <taxon>Bacteria</taxon>
        <taxon>Pseudomonadati</taxon>
        <taxon>Bacteroidota</taxon>
        <taxon>Flavobacteriia</taxon>
        <taxon>Flavobacteriales</taxon>
        <taxon>Flavobacteriaceae</taxon>
        <taxon>Flavobacterium</taxon>
    </lineage>
</organism>
<evidence type="ECO:0000313" key="2">
    <source>
        <dbReference type="Proteomes" id="UP000289734"/>
    </source>
</evidence>
<dbReference type="SUPFAM" id="SSF56784">
    <property type="entry name" value="HAD-like"/>
    <property type="match status" value="1"/>
</dbReference>
<reference evidence="2" key="1">
    <citation type="submission" date="2019-01" db="EMBL/GenBank/DDBJ databases">
        <title>Cytophagaceae bacterium strain CAR-16.</title>
        <authorList>
            <person name="Chen W.-M."/>
        </authorList>
    </citation>
    <scope>NUCLEOTIDE SEQUENCE [LARGE SCALE GENOMIC DNA]</scope>
    <source>
        <strain evidence="2">ICH-30</strain>
    </source>
</reference>